<feature type="region of interest" description="Disordered" evidence="1">
    <location>
        <begin position="24"/>
        <end position="141"/>
    </location>
</feature>
<feature type="non-terminal residue" evidence="2">
    <location>
        <position position="1"/>
    </location>
</feature>
<gene>
    <name evidence="2" type="ORF">U9M48_005061</name>
</gene>
<feature type="compositionally biased region" description="Basic residues" evidence="1">
    <location>
        <begin position="46"/>
        <end position="59"/>
    </location>
</feature>
<protein>
    <submittedName>
        <fullName evidence="2">Uncharacterized protein</fullName>
    </submittedName>
</protein>
<accession>A0AAQ3PWN9</accession>
<keyword evidence="3" id="KW-1185">Reference proteome</keyword>
<feature type="compositionally biased region" description="Pro residues" evidence="1">
    <location>
        <begin position="34"/>
        <end position="45"/>
    </location>
</feature>
<proteinExistence type="predicted"/>
<sequence>DTKPLVVRPALPCPTAPCAAPPLLPCLLARGSPRPAPVAGSPPPGRPRRPAPARPHRAAPLRNAGSPARSRRPLPRRPDAIPRPPRSFGSFCPASRHLKPPACHDVGHPPTPTRRGAARLRHPARPAARRPDRRQSAVAPRWPAAAPRLPLTCSLAASVLPLDLESLVKKNKDVAGDIPLVNNTTTKGEKRLEITARQKQAGAHAYSSIQIQDHESCRSWECLPFHGPPPVQYHHHTNHSIRQEHV</sequence>
<evidence type="ECO:0000313" key="2">
    <source>
        <dbReference type="EMBL" id="WVZ54232.1"/>
    </source>
</evidence>
<dbReference type="EMBL" id="CP144745">
    <property type="protein sequence ID" value="WVZ54232.1"/>
    <property type="molecule type" value="Genomic_DNA"/>
</dbReference>
<feature type="compositionally biased region" description="Basic residues" evidence="1">
    <location>
        <begin position="116"/>
        <end position="128"/>
    </location>
</feature>
<evidence type="ECO:0000256" key="1">
    <source>
        <dbReference type="SAM" id="MobiDB-lite"/>
    </source>
</evidence>
<dbReference type="AlphaFoldDB" id="A0AAQ3PWN9"/>
<evidence type="ECO:0000313" key="3">
    <source>
        <dbReference type="Proteomes" id="UP001341281"/>
    </source>
</evidence>
<reference evidence="2 3" key="1">
    <citation type="submission" date="2024-02" db="EMBL/GenBank/DDBJ databases">
        <title>High-quality chromosome-scale genome assembly of Pensacola bahiagrass (Paspalum notatum Flugge var. saurae).</title>
        <authorList>
            <person name="Vega J.M."/>
            <person name="Podio M."/>
            <person name="Orjuela J."/>
            <person name="Siena L.A."/>
            <person name="Pessino S.C."/>
            <person name="Combes M.C."/>
            <person name="Mariac C."/>
            <person name="Albertini E."/>
            <person name="Pupilli F."/>
            <person name="Ortiz J.P.A."/>
            <person name="Leblanc O."/>
        </authorList>
    </citation>
    <scope>NUCLEOTIDE SEQUENCE [LARGE SCALE GENOMIC DNA]</scope>
    <source>
        <strain evidence="2">R1</strain>
        <tissue evidence="2">Leaf</tissue>
    </source>
</reference>
<dbReference type="Proteomes" id="UP001341281">
    <property type="component" value="Chromosome 01"/>
</dbReference>
<organism evidence="2 3">
    <name type="scientific">Paspalum notatum var. saurae</name>
    <dbReference type="NCBI Taxonomy" id="547442"/>
    <lineage>
        <taxon>Eukaryota</taxon>
        <taxon>Viridiplantae</taxon>
        <taxon>Streptophyta</taxon>
        <taxon>Embryophyta</taxon>
        <taxon>Tracheophyta</taxon>
        <taxon>Spermatophyta</taxon>
        <taxon>Magnoliopsida</taxon>
        <taxon>Liliopsida</taxon>
        <taxon>Poales</taxon>
        <taxon>Poaceae</taxon>
        <taxon>PACMAD clade</taxon>
        <taxon>Panicoideae</taxon>
        <taxon>Andropogonodae</taxon>
        <taxon>Paspaleae</taxon>
        <taxon>Paspalinae</taxon>
        <taxon>Paspalum</taxon>
    </lineage>
</organism>
<name>A0AAQ3PWN9_PASNO</name>